<keyword evidence="12" id="KW-0969">Cilium</keyword>
<evidence type="ECO:0000256" key="2">
    <source>
        <dbReference type="ARBA" id="ARBA00004418"/>
    </source>
</evidence>
<keyword evidence="12" id="KW-0966">Cell projection</keyword>
<evidence type="ECO:0000256" key="4">
    <source>
        <dbReference type="ARBA" id="ARBA00007974"/>
    </source>
</evidence>
<name>A0A1W1WYS7_9NEIS</name>
<evidence type="ECO:0000256" key="9">
    <source>
        <dbReference type="ARBA" id="ARBA00023316"/>
    </source>
</evidence>
<evidence type="ECO:0000259" key="11">
    <source>
        <dbReference type="SMART" id="SM00047"/>
    </source>
</evidence>
<dbReference type="Pfam" id="PF01832">
    <property type="entry name" value="Glucosaminidase"/>
    <property type="match status" value="1"/>
</dbReference>
<dbReference type="NCBIfam" id="TIGR02541">
    <property type="entry name" value="flagell_FlgJ"/>
    <property type="match status" value="1"/>
</dbReference>
<dbReference type="GO" id="GO:0042597">
    <property type="term" value="C:periplasmic space"/>
    <property type="evidence" value="ECO:0007669"/>
    <property type="project" value="UniProtKB-SubCell"/>
</dbReference>
<keyword evidence="6" id="KW-0574">Periplasm</keyword>
<evidence type="ECO:0000256" key="7">
    <source>
        <dbReference type="ARBA" id="ARBA00022801"/>
    </source>
</evidence>
<evidence type="ECO:0000256" key="3">
    <source>
        <dbReference type="ARBA" id="ARBA00006880"/>
    </source>
</evidence>
<dbReference type="GO" id="GO:0071973">
    <property type="term" value="P:bacterial-type flagellum-dependent cell motility"/>
    <property type="evidence" value="ECO:0007669"/>
    <property type="project" value="TreeGrafter"/>
</dbReference>
<dbReference type="InterPro" id="IPR002901">
    <property type="entry name" value="MGlyc_endo_b_GlcNAc-like_dom"/>
</dbReference>
<dbReference type="InterPro" id="IPR019301">
    <property type="entry name" value="Flagellar_prot_FlgJ_N"/>
</dbReference>
<proteinExistence type="inferred from homology"/>
<organism evidence="12 13">
    <name type="scientific">Andreprevotia lacus DSM 23236</name>
    <dbReference type="NCBI Taxonomy" id="1121001"/>
    <lineage>
        <taxon>Bacteria</taxon>
        <taxon>Pseudomonadati</taxon>
        <taxon>Pseudomonadota</taxon>
        <taxon>Betaproteobacteria</taxon>
        <taxon>Neisseriales</taxon>
        <taxon>Chitinibacteraceae</taxon>
        <taxon>Andreprevotia</taxon>
    </lineage>
</organism>
<keyword evidence="9" id="KW-0961">Cell wall biogenesis/degradation</keyword>
<dbReference type="GO" id="GO:0004040">
    <property type="term" value="F:amidase activity"/>
    <property type="evidence" value="ECO:0007669"/>
    <property type="project" value="InterPro"/>
</dbReference>
<sequence>MITQTANRFNNSLAIDVQAVDGLRQLAKTSPEQGTKAAAQQFESLLIQQMLSSMRAASPVEDELDSSSTKMFRGMQDQQTAQIWSQNGGVGLADSIVRQIQIQRDPSLLKQAQRSVPLGVPGLDVASDKITAYTGKFKPATAKDAAAASALRNANPLGNAGKTGGNTPASAADSGSFMGNVLDAASTVADALGVSSQVLAAHAALETGWGKKPIKDASGADSHNLFGIKAGSNWAGKTVDVTTTEYVNGAPQKRVEKFRAYDSYKDAFADYAQLIKRRFSDAMGQGSNAAGFGQALQQDGYATDPAYASKLARVADRVSRMYGDATSNIG</sequence>
<comment type="subcellular location">
    <subcellularLocation>
        <location evidence="2">Periplasm</location>
    </subcellularLocation>
</comment>
<dbReference type="InterPro" id="IPR013377">
    <property type="entry name" value="FlgJ"/>
</dbReference>
<keyword evidence="12" id="KW-0282">Flagellum</keyword>
<reference evidence="12 13" key="1">
    <citation type="submission" date="2017-04" db="EMBL/GenBank/DDBJ databases">
        <authorList>
            <person name="Afonso C.L."/>
            <person name="Miller P.J."/>
            <person name="Scott M.A."/>
            <person name="Spackman E."/>
            <person name="Goraichik I."/>
            <person name="Dimitrov K.M."/>
            <person name="Suarez D.L."/>
            <person name="Swayne D.E."/>
        </authorList>
    </citation>
    <scope>NUCLEOTIDE SEQUENCE [LARGE SCALE GENOMIC DNA]</scope>
    <source>
        <strain evidence="12 13">DSM 23236</strain>
    </source>
</reference>
<dbReference type="SMART" id="SM00047">
    <property type="entry name" value="LYZ2"/>
    <property type="match status" value="1"/>
</dbReference>
<dbReference type="InterPro" id="IPR051056">
    <property type="entry name" value="Glycosyl_Hydrolase_73"/>
</dbReference>
<accession>A0A1W1WYS7</accession>
<comment type="similarity">
    <text evidence="3">In the N-terminal section; belongs to the FlgJ family.</text>
</comment>
<dbReference type="Pfam" id="PF10135">
    <property type="entry name" value="Rod-binding"/>
    <property type="match status" value="1"/>
</dbReference>
<evidence type="ECO:0000313" key="12">
    <source>
        <dbReference type="EMBL" id="SMC16859.1"/>
    </source>
</evidence>
<protein>
    <recommendedName>
        <fullName evidence="5">Peptidoglycan hydrolase FlgJ</fullName>
    </recommendedName>
    <alternativeName>
        <fullName evidence="10">Muramidase FlgJ</fullName>
    </alternativeName>
</protein>
<evidence type="ECO:0000256" key="6">
    <source>
        <dbReference type="ARBA" id="ARBA00022764"/>
    </source>
</evidence>
<dbReference type="Gene3D" id="2.10.70.40">
    <property type="entry name" value="peptidoglycan hydrolase"/>
    <property type="match status" value="1"/>
</dbReference>
<evidence type="ECO:0000256" key="1">
    <source>
        <dbReference type="ARBA" id="ARBA00002954"/>
    </source>
</evidence>
<gene>
    <name evidence="12" type="ORF">SAMN02745857_00264</name>
</gene>
<comment type="similarity">
    <text evidence="4">In the C-terminal section; belongs to the glycosyl hydrolase 73 family.</text>
</comment>
<dbReference type="PANTHER" id="PTHR33308">
    <property type="entry name" value="PEPTIDOGLYCAN HYDROLASE FLGJ"/>
    <property type="match status" value="1"/>
</dbReference>
<feature type="domain" description="Mannosyl-glycoprotein endo-beta-N-acetylglucosamidase-like" evidence="11">
    <location>
        <begin position="166"/>
        <end position="324"/>
    </location>
</feature>
<dbReference type="Proteomes" id="UP000192761">
    <property type="component" value="Unassembled WGS sequence"/>
</dbReference>
<dbReference type="RefSeq" id="WP_176216727.1">
    <property type="nucleotide sequence ID" value="NZ_FWXD01000001.1"/>
</dbReference>
<evidence type="ECO:0000256" key="5">
    <source>
        <dbReference type="ARBA" id="ARBA00013433"/>
    </source>
</evidence>
<dbReference type="GO" id="GO:0071555">
    <property type="term" value="P:cell wall organization"/>
    <property type="evidence" value="ECO:0007669"/>
    <property type="project" value="UniProtKB-KW"/>
</dbReference>
<dbReference type="PANTHER" id="PTHR33308:SF9">
    <property type="entry name" value="PEPTIDOGLYCAN HYDROLASE FLGJ"/>
    <property type="match status" value="1"/>
</dbReference>
<evidence type="ECO:0000313" key="13">
    <source>
        <dbReference type="Proteomes" id="UP000192761"/>
    </source>
</evidence>
<dbReference type="Gene3D" id="1.10.530.10">
    <property type="match status" value="1"/>
</dbReference>
<dbReference type="GO" id="GO:0016798">
    <property type="term" value="F:hydrolase activity, acting on glycosyl bonds"/>
    <property type="evidence" value="ECO:0007669"/>
    <property type="project" value="UniProtKB-KW"/>
</dbReference>
<evidence type="ECO:0000256" key="10">
    <source>
        <dbReference type="ARBA" id="ARBA00030835"/>
    </source>
</evidence>
<dbReference type="GO" id="GO:0044780">
    <property type="term" value="P:bacterial-type flagellum assembly"/>
    <property type="evidence" value="ECO:0007669"/>
    <property type="project" value="InterPro"/>
</dbReference>
<dbReference type="STRING" id="1121001.SAMN02745857_00264"/>
<dbReference type="PRINTS" id="PR01002">
    <property type="entry name" value="FLGFLGJ"/>
</dbReference>
<comment type="function">
    <text evidence="1">Flagellum-specific muramidase which hydrolyzes the peptidoglycan layer to assemble the rod structure in the periplasmic space.</text>
</comment>
<keyword evidence="7" id="KW-0378">Hydrolase</keyword>
<keyword evidence="8" id="KW-0326">Glycosidase</keyword>
<evidence type="ECO:0000256" key="8">
    <source>
        <dbReference type="ARBA" id="ARBA00023295"/>
    </source>
</evidence>
<dbReference type="AlphaFoldDB" id="A0A1W1WYS7"/>
<dbReference type="EMBL" id="FWXD01000001">
    <property type="protein sequence ID" value="SMC16859.1"/>
    <property type="molecule type" value="Genomic_DNA"/>
</dbReference>
<keyword evidence="13" id="KW-1185">Reference proteome</keyword>